<dbReference type="InterPro" id="IPR047187">
    <property type="entry name" value="SF1_C_Upf1"/>
</dbReference>
<keyword evidence="7" id="KW-1185">Reference proteome</keyword>
<dbReference type="PANTHER" id="PTHR10887">
    <property type="entry name" value="DNA2/NAM7 HELICASE FAMILY"/>
    <property type="match status" value="1"/>
</dbReference>
<organism evidence="6 7">
    <name type="scientific">Peptoanaerobacter stomatis</name>
    <dbReference type="NCBI Taxonomy" id="796937"/>
    <lineage>
        <taxon>Bacteria</taxon>
        <taxon>Bacillati</taxon>
        <taxon>Bacillota</taxon>
        <taxon>Clostridia</taxon>
        <taxon>Peptostreptococcales</taxon>
        <taxon>Filifactoraceae</taxon>
        <taxon>Peptoanaerobacter</taxon>
    </lineage>
</organism>
<comment type="caution">
    <text evidence="6">The sequence shown here is derived from an EMBL/GenBank/DDBJ whole genome shotgun (WGS) entry which is preliminary data.</text>
</comment>
<reference evidence="6 7" key="1">
    <citation type="submission" date="2012-07" db="EMBL/GenBank/DDBJ databases">
        <authorList>
            <person name="Durkin A.S."/>
            <person name="McCorrison J."/>
            <person name="Torralba M."/>
            <person name="Gillis M."/>
            <person name="Methe B."/>
            <person name="Sutton G."/>
            <person name="Nelson K.E."/>
        </authorList>
    </citation>
    <scope>NUCLEOTIDE SEQUENCE [LARGE SCALE GENOMIC DNA]</scope>
    <source>
        <strain evidence="6 7">OBRC8</strain>
    </source>
</reference>
<dbReference type="InterPro" id="IPR041679">
    <property type="entry name" value="DNA2/NAM7-like_C"/>
</dbReference>
<dbReference type="GO" id="GO:0005694">
    <property type="term" value="C:chromosome"/>
    <property type="evidence" value="ECO:0007669"/>
    <property type="project" value="UniProtKB-ARBA"/>
</dbReference>
<dbReference type="SUPFAM" id="SSF52540">
    <property type="entry name" value="P-loop containing nucleoside triphosphate hydrolases"/>
    <property type="match status" value="1"/>
</dbReference>
<proteinExistence type="predicted"/>
<accession>J6HFQ2</accession>
<evidence type="ECO:0000256" key="4">
    <source>
        <dbReference type="ARBA" id="ARBA00022840"/>
    </source>
</evidence>
<dbReference type="Pfam" id="PF13087">
    <property type="entry name" value="AAA_12"/>
    <property type="match status" value="1"/>
</dbReference>
<dbReference type="GO" id="GO:0005524">
    <property type="term" value="F:ATP binding"/>
    <property type="evidence" value="ECO:0007669"/>
    <property type="project" value="UniProtKB-KW"/>
</dbReference>
<keyword evidence="1" id="KW-0547">Nucleotide-binding</keyword>
<dbReference type="AlphaFoldDB" id="J6HFQ2"/>
<dbReference type="GO" id="GO:0004386">
    <property type="term" value="F:helicase activity"/>
    <property type="evidence" value="ECO:0007669"/>
    <property type="project" value="UniProtKB-KW"/>
</dbReference>
<dbReference type="Gene3D" id="3.40.50.300">
    <property type="entry name" value="P-loop containing nucleotide triphosphate hydrolases"/>
    <property type="match status" value="2"/>
</dbReference>
<feature type="domain" description="Protein kinase" evidence="5">
    <location>
        <begin position="1"/>
        <end position="264"/>
    </location>
</feature>
<evidence type="ECO:0000256" key="2">
    <source>
        <dbReference type="ARBA" id="ARBA00022801"/>
    </source>
</evidence>
<dbReference type="PATRIC" id="fig|796941.3.peg.1503"/>
<dbReference type="RefSeq" id="WP_009531377.1">
    <property type="nucleotide sequence ID" value="NZ_ALNK01000027.1"/>
</dbReference>
<dbReference type="GO" id="GO:0016787">
    <property type="term" value="F:hydrolase activity"/>
    <property type="evidence" value="ECO:0007669"/>
    <property type="project" value="UniProtKB-KW"/>
</dbReference>
<dbReference type="CDD" id="cd14014">
    <property type="entry name" value="STKc_PknB_like"/>
    <property type="match status" value="1"/>
</dbReference>
<evidence type="ECO:0000256" key="3">
    <source>
        <dbReference type="ARBA" id="ARBA00022806"/>
    </source>
</evidence>
<keyword evidence="2" id="KW-0378">Hydrolase</keyword>
<gene>
    <name evidence="6" type="ORF">HMPREF1143_0215</name>
</gene>
<sequence length="1080" mass="124924">MPKYNELKKVRRLSDRSETNSIVDLVKDNETGILYVRKTIFGVDQPVYQGIFIRELQALQRLNSCENIVKIIGYSNMIMTKSRDKVGCIFLEYVSGDTLSNIDVVRLTSKQKFKIVKQLLSSIEMAHNEGIIHRDVNPNNIMIDDNEDVKVIDFGICKIKQMINSATVFQMRTSLYSAPEVHLHSQNATEQSDLYSIGAVMYYLFTGEQPPIATIFQETIDNASGFDIELRPIIRKLVASNPIERYKNISELRGDLTSVFKRFLDVHFTAVITMDHEKFTKLKNLNLIPKNSTIKDLDLIVSRNYMELYIGQLDNIYKFLGTNYCLECFYGEDTNVFLVAEIKKVVPVEREFIKRKFCEISARLNLPDPKTIHRLSRNDNLEIKNIVDEFCEHYRSKDNVNIEYKKNYGAWRDLLTLTKKSIEDNVQRFLYDSYDIKGNICSFKLHKGVFLGDTVFNKETRLIYERKNKKNNKTKLIYVGNYYDDSLVDEHVILKTRFLQKPLSLPSKGSICLDYGEEIINIDRQLDALDNMERENYSCQYNLKEIISGISPPTIDPLYGKIKFFNERLDSYQKAAVEKALRSESLTIIQGPPGTGKTNVVIEIIRQILKINSNYLGLPEKKILLVSQSHPAVDKMLDDLIQQSQHRPNLIRVGRDEKLNDEIREEFGLSYVKDNWIKNVRSKCNKLAQNYCEELRVTYTEFESYYREYEKKFVSNIEPESINENEILEFVSKTNTPKKEKIRKILEIQKQWVDGLQQCEEADLYLIKNTTIIAGTCTGFISNRVLRDTSFDYVIVDEAAKATYPELAVSFSKAEKIILVGDHKQLPPVLDLDIIEENEDKLDKKDFVEGLFEKLYNNFPEENRHRLSIQYRMHPVIGSLISRVFYENEIQNGTPEKERITGIPGYDNISIEWITTSKISEFKRKEEQIGDKEKATYKNSSEISIIKSKLYELDSLLTRIIKVGVITAYRGQKSAIKEMIKQQKFKYIQVEVDTVDAFQGGQKEIIIYSTVRSSKSNRIGFLKSEARLNVSLSRAQSLLIIVGDLNFLNNPKIIGNKFPEIIKYIKETKGCKITEVGENL</sequence>
<keyword evidence="3" id="KW-0347">Helicase</keyword>
<dbReference type="SUPFAM" id="SSF56112">
    <property type="entry name" value="Protein kinase-like (PK-like)"/>
    <property type="match status" value="1"/>
</dbReference>
<dbReference type="InterPro" id="IPR000719">
    <property type="entry name" value="Prot_kinase_dom"/>
</dbReference>
<evidence type="ECO:0000313" key="7">
    <source>
        <dbReference type="Proteomes" id="UP000005244"/>
    </source>
</evidence>
<dbReference type="InterPro" id="IPR027417">
    <property type="entry name" value="P-loop_NTPase"/>
</dbReference>
<dbReference type="InterPro" id="IPR045055">
    <property type="entry name" value="DNA2/NAM7-like"/>
</dbReference>
<dbReference type="InterPro" id="IPR041677">
    <property type="entry name" value="DNA2/NAM7_AAA_11"/>
</dbReference>
<dbReference type="Pfam" id="PF13086">
    <property type="entry name" value="AAA_11"/>
    <property type="match status" value="1"/>
</dbReference>
<evidence type="ECO:0000259" key="5">
    <source>
        <dbReference type="PROSITE" id="PS50011"/>
    </source>
</evidence>
<dbReference type="Pfam" id="PF00069">
    <property type="entry name" value="Pkinase"/>
    <property type="match status" value="1"/>
</dbReference>
<name>J6HFQ2_9FIRM</name>
<keyword evidence="4" id="KW-0067">ATP-binding</keyword>
<protein>
    <submittedName>
        <fullName evidence="6">Type III restriction enzyme, res subunit</fullName>
    </submittedName>
</protein>
<dbReference type="FunFam" id="3.40.50.300:FF:000326">
    <property type="entry name" value="P-loop containing nucleoside triphosphate hydrolase"/>
    <property type="match status" value="1"/>
</dbReference>
<dbReference type="InterPro" id="IPR011009">
    <property type="entry name" value="Kinase-like_dom_sf"/>
</dbReference>
<dbReference type="PANTHER" id="PTHR10887:SF495">
    <property type="entry name" value="HELICASE SENATAXIN ISOFORM X1-RELATED"/>
    <property type="match status" value="1"/>
</dbReference>
<dbReference type="PROSITE" id="PS50011">
    <property type="entry name" value="PROTEIN_KINASE_DOM"/>
    <property type="match status" value="1"/>
</dbReference>
<evidence type="ECO:0000256" key="1">
    <source>
        <dbReference type="ARBA" id="ARBA00022741"/>
    </source>
</evidence>
<evidence type="ECO:0000313" key="6">
    <source>
        <dbReference type="EMBL" id="EJU21558.1"/>
    </source>
</evidence>
<dbReference type="Proteomes" id="UP000005244">
    <property type="component" value="Unassembled WGS sequence"/>
</dbReference>
<dbReference type="GO" id="GO:0004672">
    <property type="term" value="F:protein kinase activity"/>
    <property type="evidence" value="ECO:0007669"/>
    <property type="project" value="InterPro"/>
</dbReference>
<dbReference type="CDD" id="cd18808">
    <property type="entry name" value="SF1_C_Upf1"/>
    <property type="match status" value="1"/>
</dbReference>
<dbReference type="Gene3D" id="1.10.510.10">
    <property type="entry name" value="Transferase(Phosphotransferase) domain 1"/>
    <property type="match status" value="1"/>
</dbReference>
<dbReference type="EMBL" id="ALNK01000027">
    <property type="protein sequence ID" value="EJU21558.1"/>
    <property type="molecule type" value="Genomic_DNA"/>
</dbReference>